<evidence type="ECO:0000313" key="2">
    <source>
        <dbReference type="EMBL" id="KZV18381.1"/>
    </source>
</evidence>
<sequence length="130" mass="14972">MDQENKQVRQWILTRTNRTKLVKDKPARTKEDQLGEKKTGSEDLVKMDAYERDEAAGRMIYGRTEQEQLCTRADDKSKLEISSRAVVNKTSRVEEATSSKKRPAQFKAERKQAGKLVKVKPAQIAYQQML</sequence>
<proteinExistence type="predicted"/>
<dbReference type="GO" id="GO:0016301">
    <property type="term" value="F:kinase activity"/>
    <property type="evidence" value="ECO:0007669"/>
    <property type="project" value="UniProtKB-KW"/>
</dbReference>
<organism evidence="2 3">
    <name type="scientific">Dorcoceras hygrometricum</name>
    <dbReference type="NCBI Taxonomy" id="472368"/>
    <lineage>
        <taxon>Eukaryota</taxon>
        <taxon>Viridiplantae</taxon>
        <taxon>Streptophyta</taxon>
        <taxon>Embryophyta</taxon>
        <taxon>Tracheophyta</taxon>
        <taxon>Spermatophyta</taxon>
        <taxon>Magnoliopsida</taxon>
        <taxon>eudicotyledons</taxon>
        <taxon>Gunneridae</taxon>
        <taxon>Pentapetalae</taxon>
        <taxon>asterids</taxon>
        <taxon>lamiids</taxon>
        <taxon>Lamiales</taxon>
        <taxon>Gesneriaceae</taxon>
        <taxon>Didymocarpoideae</taxon>
        <taxon>Trichosporeae</taxon>
        <taxon>Loxocarpinae</taxon>
        <taxon>Dorcoceras</taxon>
    </lineage>
</organism>
<keyword evidence="2" id="KW-0808">Transferase</keyword>
<gene>
    <name evidence="2" type="ORF">F511_24903</name>
</gene>
<evidence type="ECO:0000313" key="3">
    <source>
        <dbReference type="Proteomes" id="UP000250235"/>
    </source>
</evidence>
<name>A0A2Z7A9S0_9LAMI</name>
<dbReference type="AlphaFoldDB" id="A0A2Z7A9S0"/>
<dbReference type="EMBL" id="KV017464">
    <property type="protein sequence ID" value="KZV18381.1"/>
    <property type="molecule type" value="Genomic_DNA"/>
</dbReference>
<protein>
    <submittedName>
        <fullName evidence="2">Alpha-glucan water dikinase, chloroplastic-like</fullName>
    </submittedName>
</protein>
<reference evidence="2 3" key="1">
    <citation type="journal article" date="2015" name="Proc. Natl. Acad. Sci. U.S.A.">
        <title>The resurrection genome of Boea hygrometrica: A blueprint for survival of dehydration.</title>
        <authorList>
            <person name="Xiao L."/>
            <person name="Yang G."/>
            <person name="Zhang L."/>
            <person name="Yang X."/>
            <person name="Zhao S."/>
            <person name="Ji Z."/>
            <person name="Zhou Q."/>
            <person name="Hu M."/>
            <person name="Wang Y."/>
            <person name="Chen M."/>
            <person name="Xu Y."/>
            <person name="Jin H."/>
            <person name="Xiao X."/>
            <person name="Hu G."/>
            <person name="Bao F."/>
            <person name="Hu Y."/>
            <person name="Wan P."/>
            <person name="Li L."/>
            <person name="Deng X."/>
            <person name="Kuang T."/>
            <person name="Xiang C."/>
            <person name="Zhu J.K."/>
            <person name="Oliver M.J."/>
            <person name="He Y."/>
        </authorList>
    </citation>
    <scope>NUCLEOTIDE SEQUENCE [LARGE SCALE GENOMIC DNA]</scope>
    <source>
        <strain evidence="3">cv. XS01</strain>
    </source>
</reference>
<evidence type="ECO:0000256" key="1">
    <source>
        <dbReference type="SAM" id="MobiDB-lite"/>
    </source>
</evidence>
<accession>A0A2Z7A9S0</accession>
<keyword evidence="3" id="KW-1185">Reference proteome</keyword>
<feature type="region of interest" description="Disordered" evidence="1">
    <location>
        <begin position="22"/>
        <end position="42"/>
    </location>
</feature>
<dbReference type="Proteomes" id="UP000250235">
    <property type="component" value="Unassembled WGS sequence"/>
</dbReference>
<keyword evidence="2" id="KW-0418">Kinase</keyword>